<accession>A0AAQ4EBI3</accession>
<keyword evidence="2" id="KW-1185">Reference proteome</keyword>
<reference evidence="1 2" key="1">
    <citation type="journal article" date="2023" name="Arcadia Sci">
        <title>De novo assembly of a long-read Amblyomma americanum tick genome.</title>
        <authorList>
            <person name="Chou S."/>
            <person name="Poskanzer K.E."/>
            <person name="Rollins M."/>
            <person name="Thuy-Boun P.S."/>
        </authorList>
    </citation>
    <scope>NUCLEOTIDE SEQUENCE [LARGE SCALE GENOMIC DNA]</scope>
    <source>
        <strain evidence="1">F_SG_1</strain>
        <tissue evidence="1">Salivary glands</tissue>
    </source>
</reference>
<dbReference type="EMBL" id="JARKHS020019055">
    <property type="protein sequence ID" value="KAK8771952.1"/>
    <property type="molecule type" value="Genomic_DNA"/>
</dbReference>
<protein>
    <submittedName>
        <fullName evidence="1">Uncharacterized protein</fullName>
    </submittedName>
</protein>
<dbReference type="AlphaFoldDB" id="A0AAQ4EBI3"/>
<organism evidence="1 2">
    <name type="scientific">Amblyomma americanum</name>
    <name type="common">Lone star tick</name>
    <dbReference type="NCBI Taxonomy" id="6943"/>
    <lineage>
        <taxon>Eukaryota</taxon>
        <taxon>Metazoa</taxon>
        <taxon>Ecdysozoa</taxon>
        <taxon>Arthropoda</taxon>
        <taxon>Chelicerata</taxon>
        <taxon>Arachnida</taxon>
        <taxon>Acari</taxon>
        <taxon>Parasitiformes</taxon>
        <taxon>Ixodida</taxon>
        <taxon>Ixodoidea</taxon>
        <taxon>Ixodidae</taxon>
        <taxon>Amblyomminae</taxon>
        <taxon>Amblyomma</taxon>
    </lineage>
</organism>
<dbReference type="SUPFAM" id="SSF52047">
    <property type="entry name" value="RNI-like"/>
    <property type="match status" value="1"/>
</dbReference>
<evidence type="ECO:0000313" key="2">
    <source>
        <dbReference type="Proteomes" id="UP001321473"/>
    </source>
</evidence>
<comment type="caution">
    <text evidence="1">The sequence shown here is derived from an EMBL/GenBank/DDBJ whole genome shotgun (WGS) entry which is preliminary data.</text>
</comment>
<dbReference type="InterPro" id="IPR032675">
    <property type="entry name" value="LRR_dom_sf"/>
</dbReference>
<sequence>MWPPTSGLHAKVDTCSPEDVDTLLKPLASGSNVISAWIECDNPVEDAVVERLVDAISKTKSLRKLHLLLDLSETSIVNVLRSLEQNRSVHRLEISKTTFRRRSVRALARLVAVNRTLNSLSLCLEQGTDSFTQHLAICGELKEAVPSNRFLTDLIVELRGVNRATDFVIKEALRRNRALVNEAVNFVKGSSNRKDAVAFEALQYSWTVQLMFPR</sequence>
<proteinExistence type="predicted"/>
<evidence type="ECO:0000313" key="1">
    <source>
        <dbReference type="EMBL" id="KAK8771952.1"/>
    </source>
</evidence>
<name>A0AAQ4EBI3_AMBAM</name>
<dbReference type="Proteomes" id="UP001321473">
    <property type="component" value="Unassembled WGS sequence"/>
</dbReference>
<dbReference type="Gene3D" id="3.80.10.10">
    <property type="entry name" value="Ribonuclease Inhibitor"/>
    <property type="match status" value="1"/>
</dbReference>
<gene>
    <name evidence="1" type="ORF">V5799_024804</name>
</gene>